<evidence type="ECO:0000256" key="2">
    <source>
        <dbReference type="ARBA" id="ARBA00007118"/>
    </source>
</evidence>
<feature type="domain" description="Nitroreductase" evidence="6">
    <location>
        <begin position="12"/>
        <end position="201"/>
    </location>
</feature>
<dbReference type="PANTHER" id="PTHR43673">
    <property type="entry name" value="NAD(P)H NITROREDUCTASE YDGI-RELATED"/>
    <property type="match status" value="1"/>
</dbReference>
<dbReference type="SUPFAM" id="SSF55469">
    <property type="entry name" value="FMN-dependent nitroreductase-like"/>
    <property type="match status" value="1"/>
</dbReference>
<gene>
    <name evidence="7" type="ORF">AQS8620_02876</name>
</gene>
<dbReference type="InterPro" id="IPR000415">
    <property type="entry name" value="Nitroreductase-like"/>
</dbReference>
<proteinExistence type="inferred from homology"/>
<dbReference type="GO" id="GO:0016491">
    <property type="term" value="F:oxidoreductase activity"/>
    <property type="evidence" value="ECO:0007669"/>
    <property type="project" value="UniProtKB-KW"/>
</dbReference>
<evidence type="ECO:0000313" key="7">
    <source>
        <dbReference type="EMBL" id="SLN63056.1"/>
    </source>
</evidence>
<evidence type="ECO:0000256" key="3">
    <source>
        <dbReference type="ARBA" id="ARBA00022630"/>
    </source>
</evidence>
<comment type="similarity">
    <text evidence="2">Belongs to the nitroreductase family.</text>
</comment>
<protein>
    <submittedName>
        <fullName evidence="7">Nitroreductase A</fullName>
    </submittedName>
</protein>
<dbReference type="CDD" id="cd02136">
    <property type="entry name" value="PnbA_NfnB-like"/>
    <property type="match status" value="1"/>
</dbReference>
<dbReference type="Pfam" id="PF00881">
    <property type="entry name" value="Nitroreductase"/>
    <property type="match status" value="1"/>
</dbReference>
<dbReference type="PANTHER" id="PTHR43673:SF2">
    <property type="entry name" value="NITROREDUCTASE"/>
    <property type="match status" value="1"/>
</dbReference>
<keyword evidence="3" id="KW-0285">Flavoprotein</keyword>
<evidence type="ECO:0000256" key="5">
    <source>
        <dbReference type="ARBA" id="ARBA00023002"/>
    </source>
</evidence>
<dbReference type="Gene3D" id="3.40.109.10">
    <property type="entry name" value="NADH Oxidase"/>
    <property type="match status" value="1"/>
</dbReference>
<dbReference type="InterPro" id="IPR029479">
    <property type="entry name" value="Nitroreductase"/>
</dbReference>
<dbReference type="OrthoDB" id="9802510at2"/>
<evidence type="ECO:0000313" key="8">
    <source>
        <dbReference type="Proteomes" id="UP000193862"/>
    </source>
</evidence>
<keyword evidence="8" id="KW-1185">Reference proteome</keyword>
<accession>A0A1Y5TLJ5</accession>
<sequence>MTQSAAAIETLLRQRHSVRGFLRDPVPRADVVAILETARSAPSGANLQPGKFHALTGAPLAQLCACLTEAAAQNRAPVSQYSYFPDPMPGVLKARQRAAGFGLYQTLGIERRDLAGRRAQFAANYRFFDAPVGVVVTIDPAMGKGCFMDLGLALMALMMAAQARGFATCGIGALANYADLAHAHLALPEDEMVVCGLALGRADPQAAVNTLRTERAPLEAFATLSGFDA</sequence>
<name>A0A1Y5TLJ5_9RHOB</name>
<dbReference type="AlphaFoldDB" id="A0A1Y5TLJ5"/>
<keyword evidence="5" id="KW-0560">Oxidoreductase</keyword>
<keyword evidence="4" id="KW-0288">FMN</keyword>
<comment type="cofactor">
    <cofactor evidence="1">
        <name>FMN</name>
        <dbReference type="ChEBI" id="CHEBI:58210"/>
    </cofactor>
</comment>
<evidence type="ECO:0000256" key="4">
    <source>
        <dbReference type="ARBA" id="ARBA00022643"/>
    </source>
</evidence>
<dbReference type="Proteomes" id="UP000193862">
    <property type="component" value="Unassembled WGS sequence"/>
</dbReference>
<evidence type="ECO:0000256" key="1">
    <source>
        <dbReference type="ARBA" id="ARBA00001917"/>
    </source>
</evidence>
<reference evidence="7 8" key="1">
    <citation type="submission" date="2017-03" db="EMBL/GenBank/DDBJ databases">
        <authorList>
            <person name="Afonso C.L."/>
            <person name="Miller P.J."/>
            <person name="Scott M.A."/>
            <person name="Spackman E."/>
            <person name="Goraichik I."/>
            <person name="Dimitrov K.M."/>
            <person name="Suarez D.L."/>
            <person name="Swayne D.E."/>
        </authorList>
    </citation>
    <scope>NUCLEOTIDE SEQUENCE [LARGE SCALE GENOMIC DNA]</scope>
    <source>
        <strain evidence="7 8">CECT 8620</strain>
    </source>
</reference>
<organism evidence="7 8">
    <name type="scientific">Aquimixticola soesokkakensis</name>
    <dbReference type="NCBI Taxonomy" id="1519096"/>
    <lineage>
        <taxon>Bacteria</taxon>
        <taxon>Pseudomonadati</taxon>
        <taxon>Pseudomonadota</taxon>
        <taxon>Alphaproteobacteria</taxon>
        <taxon>Rhodobacterales</taxon>
        <taxon>Paracoccaceae</taxon>
        <taxon>Aquimixticola</taxon>
    </lineage>
</organism>
<dbReference type="EMBL" id="FWFS01000011">
    <property type="protein sequence ID" value="SLN63056.1"/>
    <property type="molecule type" value="Genomic_DNA"/>
</dbReference>
<evidence type="ECO:0000259" key="6">
    <source>
        <dbReference type="Pfam" id="PF00881"/>
    </source>
</evidence>